<name>A0A0E9XLR5_ANGAN</name>
<evidence type="ECO:0000313" key="1">
    <source>
        <dbReference type="EMBL" id="JAI02649.1"/>
    </source>
</evidence>
<dbReference type="EMBL" id="GBXM01005929">
    <property type="protein sequence ID" value="JAI02649.1"/>
    <property type="molecule type" value="Transcribed_RNA"/>
</dbReference>
<proteinExistence type="predicted"/>
<protein>
    <submittedName>
        <fullName evidence="1">Uncharacterized protein</fullName>
    </submittedName>
</protein>
<organism evidence="1">
    <name type="scientific">Anguilla anguilla</name>
    <name type="common">European freshwater eel</name>
    <name type="synonym">Muraena anguilla</name>
    <dbReference type="NCBI Taxonomy" id="7936"/>
    <lineage>
        <taxon>Eukaryota</taxon>
        <taxon>Metazoa</taxon>
        <taxon>Chordata</taxon>
        <taxon>Craniata</taxon>
        <taxon>Vertebrata</taxon>
        <taxon>Euteleostomi</taxon>
        <taxon>Actinopterygii</taxon>
        <taxon>Neopterygii</taxon>
        <taxon>Teleostei</taxon>
        <taxon>Anguilliformes</taxon>
        <taxon>Anguillidae</taxon>
        <taxon>Anguilla</taxon>
    </lineage>
</organism>
<sequence length="34" mass="3791">MDAAQTLQATVCDLHHFSSPPSPIYQHPTHIYIA</sequence>
<accession>A0A0E9XLR5</accession>
<dbReference type="AlphaFoldDB" id="A0A0E9XLR5"/>
<reference evidence="1" key="1">
    <citation type="submission" date="2014-11" db="EMBL/GenBank/DDBJ databases">
        <authorList>
            <person name="Amaro Gonzalez C."/>
        </authorList>
    </citation>
    <scope>NUCLEOTIDE SEQUENCE</scope>
</reference>
<reference evidence="1" key="2">
    <citation type="journal article" date="2015" name="Fish Shellfish Immunol.">
        <title>Early steps in the European eel (Anguilla anguilla)-Vibrio vulnificus interaction in the gills: Role of the RtxA13 toxin.</title>
        <authorList>
            <person name="Callol A."/>
            <person name="Pajuelo D."/>
            <person name="Ebbesson L."/>
            <person name="Teles M."/>
            <person name="MacKenzie S."/>
            <person name="Amaro C."/>
        </authorList>
    </citation>
    <scope>NUCLEOTIDE SEQUENCE</scope>
</reference>